<protein>
    <recommendedName>
        <fullName evidence="4">Yip1 domain-containing protein</fullName>
    </recommendedName>
</protein>
<organism evidence="2 3">
    <name type="scientific">Halogeometricum luteum</name>
    <dbReference type="NCBI Taxonomy" id="2950537"/>
    <lineage>
        <taxon>Archaea</taxon>
        <taxon>Methanobacteriati</taxon>
        <taxon>Methanobacteriota</taxon>
        <taxon>Stenosarchaea group</taxon>
        <taxon>Halobacteria</taxon>
        <taxon>Halobacteriales</taxon>
        <taxon>Haloferacaceae</taxon>
        <taxon>Halogeometricum</taxon>
    </lineage>
</organism>
<comment type="caution">
    <text evidence="2">The sequence shown here is derived from an EMBL/GenBank/DDBJ whole genome shotgun (WGS) entry which is preliminary data.</text>
</comment>
<proteinExistence type="predicted"/>
<keyword evidence="1" id="KW-1133">Transmembrane helix</keyword>
<keyword evidence="3" id="KW-1185">Reference proteome</keyword>
<dbReference type="RefSeq" id="WP_310927666.1">
    <property type="nucleotide sequence ID" value="NZ_JAMQOQ010000002.1"/>
</dbReference>
<evidence type="ECO:0000256" key="1">
    <source>
        <dbReference type="SAM" id="Phobius"/>
    </source>
</evidence>
<reference evidence="2 3" key="1">
    <citation type="submission" date="2022-06" db="EMBL/GenBank/DDBJ databases">
        <title>Halogeometricum sp. a new haloarchaeum isolate from saline soil.</title>
        <authorList>
            <person name="Strakova D."/>
            <person name="Galisteo C."/>
            <person name="Sanchez-Porro C."/>
            <person name="Ventosa A."/>
        </authorList>
    </citation>
    <scope>NUCLEOTIDE SEQUENCE [LARGE SCALE GENOMIC DNA]</scope>
    <source>
        <strain evidence="3">S3BR25-2</strain>
    </source>
</reference>
<feature type="transmembrane region" description="Helical" evidence="1">
    <location>
        <begin position="31"/>
        <end position="55"/>
    </location>
</feature>
<keyword evidence="1" id="KW-0472">Membrane</keyword>
<evidence type="ECO:0008006" key="4">
    <source>
        <dbReference type="Google" id="ProtNLM"/>
    </source>
</evidence>
<feature type="transmembrane region" description="Helical" evidence="1">
    <location>
        <begin position="67"/>
        <end position="91"/>
    </location>
</feature>
<dbReference type="EMBL" id="JAMQOQ010000002">
    <property type="protein sequence ID" value="MDS0293810.1"/>
    <property type="molecule type" value="Genomic_DNA"/>
</dbReference>
<feature type="transmembrane region" description="Helical" evidence="1">
    <location>
        <begin position="103"/>
        <end position="131"/>
    </location>
</feature>
<name>A0ABU2FZ65_9EURY</name>
<accession>A0ABU2FZ65</accession>
<dbReference type="Proteomes" id="UP001254813">
    <property type="component" value="Unassembled WGS sequence"/>
</dbReference>
<feature type="transmembrane region" description="Helical" evidence="1">
    <location>
        <begin position="143"/>
        <end position="170"/>
    </location>
</feature>
<evidence type="ECO:0000313" key="3">
    <source>
        <dbReference type="Proteomes" id="UP001254813"/>
    </source>
</evidence>
<evidence type="ECO:0000313" key="2">
    <source>
        <dbReference type="EMBL" id="MDS0293810.1"/>
    </source>
</evidence>
<keyword evidence="1" id="KW-0812">Transmembrane</keyword>
<gene>
    <name evidence="2" type="ORF">NDI79_06455</name>
</gene>
<sequence>MESAGFLTALGTTCKRYGPGRLPRADRRDVGAGYALASAATGATLLFAAVSWGMHGIGSPVGSDWEFLGTMSLLALPLVVPTSFAAAVLVWRALPADVPHFGAVAGLLSTVGTYLLALGALFAFYAAVVVLEGRFDQILEAVGFVALIGFVAVATTCWLTIPVGIVSGVVHERVTR</sequence>